<dbReference type="InterPro" id="IPR001155">
    <property type="entry name" value="OxRdtase_FMN_N"/>
</dbReference>
<name>S7PVK3_GLOTA</name>
<evidence type="ECO:0000259" key="1">
    <source>
        <dbReference type="Pfam" id="PF00724"/>
    </source>
</evidence>
<gene>
    <name evidence="2" type="ORF">GLOTRDRAFT_48565</name>
</gene>
<protein>
    <submittedName>
        <fullName evidence="2">FMN-linked oxidoreductase</fullName>
    </submittedName>
</protein>
<dbReference type="PANTHER" id="PTHR22893">
    <property type="entry name" value="NADH OXIDOREDUCTASE-RELATED"/>
    <property type="match status" value="1"/>
</dbReference>
<dbReference type="HOGENOM" id="CLU_012153_0_0_1"/>
<dbReference type="RefSeq" id="XP_007869869.1">
    <property type="nucleotide sequence ID" value="XM_007871678.1"/>
</dbReference>
<dbReference type="InterPro" id="IPR013785">
    <property type="entry name" value="Aldolase_TIM"/>
</dbReference>
<dbReference type="FunFam" id="3.20.20.70:FF:000138">
    <property type="entry name" value="NADPH dehydrogenase 1"/>
    <property type="match status" value="1"/>
</dbReference>
<accession>S7PVK3</accession>
<dbReference type="Pfam" id="PF00724">
    <property type="entry name" value="Oxidored_FMN"/>
    <property type="match status" value="1"/>
</dbReference>
<dbReference type="GO" id="GO:0003959">
    <property type="term" value="F:NADPH dehydrogenase activity"/>
    <property type="evidence" value="ECO:0007669"/>
    <property type="project" value="TreeGrafter"/>
</dbReference>
<dbReference type="SUPFAM" id="SSF51395">
    <property type="entry name" value="FMN-linked oxidoreductases"/>
    <property type="match status" value="1"/>
</dbReference>
<dbReference type="CDD" id="cd02933">
    <property type="entry name" value="OYE_like_FMN"/>
    <property type="match status" value="1"/>
</dbReference>
<evidence type="ECO:0000313" key="2">
    <source>
        <dbReference type="EMBL" id="EPQ51523.1"/>
    </source>
</evidence>
<dbReference type="GeneID" id="19306579"/>
<feature type="domain" description="NADH:flavin oxidoreductase/NADH oxidase N-terminal" evidence="1">
    <location>
        <begin position="11"/>
        <end position="340"/>
    </location>
</feature>
<dbReference type="OMA" id="AYTANPW"/>
<organism evidence="2 3">
    <name type="scientific">Gloeophyllum trabeum (strain ATCC 11539 / FP-39264 / Madison 617)</name>
    <name type="common">Brown rot fungus</name>
    <dbReference type="NCBI Taxonomy" id="670483"/>
    <lineage>
        <taxon>Eukaryota</taxon>
        <taxon>Fungi</taxon>
        <taxon>Dikarya</taxon>
        <taxon>Basidiomycota</taxon>
        <taxon>Agaricomycotina</taxon>
        <taxon>Agaricomycetes</taxon>
        <taxon>Gloeophyllales</taxon>
        <taxon>Gloeophyllaceae</taxon>
        <taxon>Gloeophyllum</taxon>
    </lineage>
</organism>
<keyword evidence="3" id="KW-1185">Reference proteome</keyword>
<dbReference type="PANTHER" id="PTHR22893:SF91">
    <property type="entry name" value="NADPH DEHYDROGENASE 2-RELATED"/>
    <property type="match status" value="1"/>
</dbReference>
<dbReference type="eggNOG" id="KOG0134">
    <property type="taxonomic scope" value="Eukaryota"/>
</dbReference>
<dbReference type="OrthoDB" id="276546at2759"/>
<dbReference type="InterPro" id="IPR045247">
    <property type="entry name" value="Oye-like"/>
</dbReference>
<dbReference type="GO" id="GO:0010181">
    <property type="term" value="F:FMN binding"/>
    <property type="evidence" value="ECO:0007669"/>
    <property type="project" value="InterPro"/>
</dbReference>
<dbReference type="Proteomes" id="UP000030669">
    <property type="component" value="Unassembled WGS sequence"/>
</dbReference>
<dbReference type="Gene3D" id="3.20.20.70">
    <property type="entry name" value="Aldolase class I"/>
    <property type="match status" value="1"/>
</dbReference>
<evidence type="ECO:0000313" key="3">
    <source>
        <dbReference type="Proteomes" id="UP000030669"/>
    </source>
</evidence>
<dbReference type="EMBL" id="KB469310">
    <property type="protein sequence ID" value="EPQ51523.1"/>
    <property type="molecule type" value="Genomic_DNA"/>
</dbReference>
<dbReference type="KEGG" id="gtr:GLOTRDRAFT_48565"/>
<proteinExistence type="predicted"/>
<reference evidence="2 3" key="1">
    <citation type="journal article" date="2012" name="Science">
        <title>The Paleozoic origin of enzymatic lignin decomposition reconstructed from 31 fungal genomes.</title>
        <authorList>
            <person name="Floudas D."/>
            <person name="Binder M."/>
            <person name="Riley R."/>
            <person name="Barry K."/>
            <person name="Blanchette R.A."/>
            <person name="Henrissat B."/>
            <person name="Martinez A.T."/>
            <person name="Otillar R."/>
            <person name="Spatafora J.W."/>
            <person name="Yadav J.S."/>
            <person name="Aerts A."/>
            <person name="Benoit I."/>
            <person name="Boyd A."/>
            <person name="Carlson A."/>
            <person name="Copeland A."/>
            <person name="Coutinho P.M."/>
            <person name="de Vries R.P."/>
            <person name="Ferreira P."/>
            <person name="Findley K."/>
            <person name="Foster B."/>
            <person name="Gaskell J."/>
            <person name="Glotzer D."/>
            <person name="Gorecki P."/>
            <person name="Heitman J."/>
            <person name="Hesse C."/>
            <person name="Hori C."/>
            <person name="Igarashi K."/>
            <person name="Jurgens J.A."/>
            <person name="Kallen N."/>
            <person name="Kersten P."/>
            <person name="Kohler A."/>
            <person name="Kuees U."/>
            <person name="Kumar T.K.A."/>
            <person name="Kuo A."/>
            <person name="LaButti K."/>
            <person name="Larrondo L.F."/>
            <person name="Lindquist E."/>
            <person name="Ling A."/>
            <person name="Lombard V."/>
            <person name="Lucas S."/>
            <person name="Lundell T."/>
            <person name="Martin R."/>
            <person name="McLaughlin D.J."/>
            <person name="Morgenstern I."/>
            <person name="Morin E."/>
            <person name="Murat C."/>
            <person name="Nagy L.G."/>
            <person name="Nolan M."/>
            <person name="Ohm R.A."/>
            <person name="Patyshakuliyeva A."/>
            <person name="Rokas A."/>
            <person name="Ruiz-Duenas F.J."/>
            <person name="Sabat G."/>
            <person name="Salamov A."/>
            <person name="Samejima M."/>
            <person name="Schmutz J."/>
            <person name="Slot J.C."/>
            <person name="St John F."/>
            <person name="Stenlid J."/>
            <person name="Sun H."/>
            <person name="Sun S."/>
            <person name="Syed K."/>
            <person name="Tsang A."/>
            <person name="Wiebenga A."/>
            <person name="Young D."/>
            <person name="Pisabarro A."/>
            <person name="Eastwood D.C."/>
            <person name="Martin F."/>
            <person name="Cullen D."/>
            <person name="Grigoriev I.V."/>
            <person name="Hibbett D.S."/>
        </authorList>
    </citation>
    <scope>NUCLEOTIDE SEQUENCE [LARGE SCALE GENOMIC DNA]</scope>
    <source>
        <strain evidence="2 3">ATCC 11539</strain>
    </source>
</reference>
<dbReference type="AlphaFoldDB" id="S7PVK3"/>
<sequence length="373" mass="40302">MSSELSSNSHLFQPIQVGNVQLAHRVIMAPMTRFRAKGNYIPSDLTVEYYAQRASVPGTLLVTEGTYIAERAGGYGPTVPGIWNAEQINAWKKVTAAVHAKGSYIFCQLWALGRGAYPSLLEQLGLPYVAPSAIAHPDQTRAPRALSVEEIGEYTALYAQAARNAVAAGFDGVEVHGANGYLVDQFLQDVTNQRTDEYGGSAENRSRFAIEALAAITQAIGETKAAIRLSPWELSNGMGMADPIPTFTHLVSRIKALFPALAYLHVTEPRVLGPADRAAVPAGQSTDFVHAAWQPKLLVVAGGFDRALALQAAARGNVLVAFTRYFVANPDLPRRLRDGLVFNKYNRDTFYTPGAKGYIDYPFAEAEGAVMGA</sequence>